<dbReference type="GO" id="GO:0005886">
    <property type="term" value="C:plasma membrane"/>
    <property type="evidence" value="ECO:0007669"/>
    <property type="project" value="UniProtKB-SubCell"/>
</dbReference>
<keyword evidence="10" id="KW-0418">Kinase</keyword>
<dbReference type="PANTHER" id="PTHR45339">
    <property type="entry name" value="HYBRID SIGNAL TRANSDUCTION HISTIDINE KINASE J"/>
    <property type="match status" value="1"/>
</dbReference>
<evidence type="ECO:0000256" key="18">
    <source>
        <dbReference type="ARBA" id="ARBA00068150"/>
    </source>
</evidence>
<evidence type="ECO:0000256" key="5">
    <source>
        <dbReference type="ARBA" id="ARBA00022553"/>
    </source>
</evidence>
<dbReference type="InterPro" id="IPR005467">
    <property type="entry name" value="His_kinase_dom"/>
</dbReference>
<dbReference type="Pfam" id="PF00072">
    <property type="entry name" value="Response_reg"/>
    <property type="match status" value="1"/>
</dbReference>
<dbReference type="Gene3D" id="1.20.120.160">
    <property type="entry name" value="HPT domain"/>
    <property type="match status" value="1"/>
</dbReference>
<comment type="function">
    <text evidence="16">Member of the two-component regulatory system BvgS/BvgA. Phosphorylates BvgA via a four-step phosphorelay in response to environmental signals.</text>
</comment>
<sequence>MKVIHSSNLKLRRQTTLTVIIILLMIWATAIYEIQRSKQAFIQESELRTAKNAHIFSEYSLSTIKRLNSFILDAREEWQGDWMKFAEHVQHHQNMIDDLVFQVAVIDSQGMMQFSNLSKPQTVVDLSEREHFRVHADAPHQDRLFISKPLRGKVSGKWSVQLTRPIFRNGQFEGVLVLSIAPEFFSKFSEQIFSDHRNQLKIVRNSGEIMAINPADESMYNQRVQAAYLDPAAPQTGNFRFYDPQTRFEEIGGYYKLSDYGVTLVSAEPMEDVLEPYRHYRNVVIGVAWLTSAAILLFFILLRRSQNSLVRVTRVTRELQGIKEQAVSANEAKSLFLANMSHEIRTPMNAVIGLTHLLLETELSPHQRDHLQKIHLAGTALLGVLNDILDYSKIEAGHMQLESVPLNLGEVLAKSRALFEIQAEEKDLNLRFELDPRLPAVVLGDPLRLLQVINNLVGNALKFTRQGGIEVKVDLLEQTEQAAQIQVSVRDSGIGLAPEQLDQLFEAFTQADLSTTRQYGGTGLGLSISKRLVELMKGKIWATSAPGQGSVFCFTARLGLQPAGTAATAPPALATDPVQINFAGERVLLVDDNPTNLLVARAYLSRMGLEVESADNGQAAVEQAAGKSFAAILMDLQMPGMDGFAAARAIRASGNRSPIIALTAAAMDKDRQAAEAAGMNDHVAKPIDRQQLATVLRQWIPAQQVSATPTPAIPAEPVVAPAARTTRLRLAHAAEQLGGDHELLQQVLARFQQDFASAPAQLHAALEQQQFEQAIRLVHTLKGLAPTLGADALHQLAQQFEQDLQRQDTGLQAAFEQELGALLSEVATALEHGTMQA</sequence>
<evidence type="ECO:0000256" key="13">
    <source>
        <dbReference type="ARBA" id="ARBA00023012"/>
    </source>
</evidence>
<dbReference type="Proteomes" id="UP000238326">
    <property type="component" value="Unassembled WGS sequence"/>
</dbReference>
<dbReference type="CDD" id="cd16922">
    <property type="entry name" value="HATPase_EvgS-ArcB-TorS-like"/>
    <property type="match status" value="1"/>
</dbReference>
<dbReference type="OrthoDB" id="567977at2"/>
<keyword evidence="13" id="KW-0902">Two-component regulatory system</keyword>
<dbReference type="SMART" id="SM00448">
    <property type="entry name" value="REC"/>
    <property type="match status" value="1"/>
</dbReference>
<dbReference type="AlphaFoldDB" id="A0A2S9KCL5"/>
<dbReference type="InterPro" id="IPR036890">
    <property type="entry name" value="HATPase_C_sf"/>
</dbReference>
<evidence type="ECO:0000256" key="16">
    <source>
        <dbReference type="ARBA" id="ARBA00058004"/>
    </source>
</evidence>
<dbReference type="InterPro" id="IPR036641">
    <property type="entry name" value="HPT_dom_sf"/>
</dbReference>
<dbReference type="SMART" id="SM00387">
    <property type="entry name" value="HATPase_c"/>
    <property type="match status" value="1"/>
</dbReference>
<evidence type="ECO:0000256" key="21">
    <source>
        <dbReference type="PROSITE-ProRule" id="PRU00169"/>
    </source>
</evidence>
<keyword evidence="8" id="KW-0732">Signal</keyword>
<keyword evidence="27" id="KW-1185">Reference proteome</keyword>
<feature type="domain" description="Histidine kinase" evidence="23">
    <location>
        <begin position="339"/>
        <end position="560"/>
    </location>
</feature>
<evidence type="ECO:0000256" key="19">
    <source>
        <dbReference type="ARBA" id="ARBA00070152"/>
    </source>
</evidence>
<reference evidence="26 27" key="1">
    <citation type="submission" date="2018-03" db="EMBL/GenBank/DDBJ databases">
        <title>Comparative genomics illustrates the genes involved in a hyperalkaliphilic mechanisms of Serpentinomonas isolated from highly-alkaline calcium-rich serpentinized springs.</title>
        <authorList>
            <person name="Suzuki S."/>
            <person name="Ishii S."/>
            <person name="Walworth N."/>
            <person name="Bird L."/>
            <person name="Kuenen J.G."/>
            <person name="Nealson K.H."/>
        </authorList>
    </citation>
    <scope>NUCLEOTIDE SEQUENCE [LARGE SCALE GENOMIC DNA]</scope>
    <source>
        <strain evidence="26 27">83</strain>
    </source>
</reference>
<dbReference type="InterPro" id="IPR036097">
    <property type="entry name" value="HisK_dim/P_sf"/>
</dbReference>
<dbReference type="SUPFAM" id="SSF47384">
    <property type="entry name" value="Homodimeric domain of signal transducing histidine kinase"/>
    <property type="match status" value="1"/>
</dbReference>
<dbReference type="GO" id="GO:0000155">
    <property type="term" value="F:phosphorelay sensor kinase activity"/>
    <property type="evidence" value="ECO:0007669"/>
    <property type="project" value="InterPro"/>
</dbReference>
<dbReference type="SUPFAM" id="SSF47226">
    <property type="entry name" value="Histidine-containing phosphotransfer domain, HPT domain"/>
    <property type="match status" value="1"/>
</dbReference>
<dbReference type="PROSITE" id="PS50110">
    <property type="entry name" value="RESPONSE_REGULATORY"/>
    <property type="match status" value="1"/>
</dbReference>
<evidence type="ECO:0000256" key="11">
    <source>
        <dbReference type="ARBA" id="ARBA00022840"/>
    </source>
</evidence>
<dbReference type="Gene3D" id="3.30.450.20">
    <property type="entry name" value="PAS domain"/>
    <property type="match status" value="1"/>
</dbReference>
<keyword evidence="6" id="KW-0808">Transferase</keyword>
<evidence type="ECO:0000256" key="17">
    <source>
        <dbReference type="ARBA" id="ARBA00064003"/>
    </source>
</evidence>
<evidence type="ECO:0000313" key="27">
    <source>
        <dbReference type="Proteomes" id="UP000238326"/>
    </source>
</evidence>
<dbReference type="Gene3D" id="1.10.287.130">
    <property type="match status" value="1"/>
</dbReference>
<dbReference type="InterPro" id="IPR008207">
    <property type="entry name" value="Sig_transdc_His_kin_Hpt_dom"/>
</dbReference>
<keyword evidence="15 22" id="KW-0472">Membrane</keyword>
<dbReference type="Pfam" id="PF02518">
    <property type="entry name" value="HATPase_c"/>
    <property type="match status" value="1"/>
</dbReference>
<keyword evidence="11" id="KW-0067">ATP-binding</keyword>
<comment type="subunit">
    <text evidence="17">At low DSF concentrations, interacts with RpfF.</text>
</comment>
<comment type="subcellular location">
    <subcellularLocation>
        <location evidence="2">Cell membrane</location>
        <topology evidence="2">Multi-pass membrane protein</topology>
    </subcellularLocation>
</comment>
<accession>A0A2S9KCL5</accession>
<evidence type="ECO:0000313" key="26">
    <source>
        <dbReference type="EMBL" id="PRD68180.1"/>
    </source>
</evidence>
<evidence type="ECO:0000259" key="23">
    <source>
        <dbReference type="PROSITE" id="PS50109"/>
    </source>
</evidence>
<keyword evidence="9" id="KW-0547">Nucleotide-binding</keyword>
<dbReference type="InterPro" id="IPR001789">
    <property type="entry name" value="Sig_transdc_resp-reg_receiver"/>
</dbReference>
<evidence type="ECO:0000256" key="20">
    <source>
        <dbReference type="PROSITE-ProRule" id="PRU00110"/>
    </source>
</evidence>
<dbReference type="PRINTS" id="PR00344">
    <property type="entry name" value="BCTRLSENSOR"/>
</dbReference>
<evidence type="ECO:0000256" key="2">
    <source>
        <dbReference type="ARBA" id="ARBA00004651"/>
    </source>
</evidence>
<evidence type="ECO:0000256" key="22">
    <source>
        <dbReference type="SAM" id="Phobius"/>
    </source>
</evidence>
<dbReference type="PROSITE" id="PS50894">
    <property type="entry name" value="HPT"/>
    <property type="match status" value="1"/>
</dbReference>
<proteinExistence type="predicted"/>
<keyword evidence="5 21" id="KW-0597">Phosphoprotein</keyword>
<feature type="modified residue" description="Phosphohistidine" evidence="20">
    <location>
        <position position="779"/>
    </location>
</feature>
<evidence type="ECO:0000256" key="15">
    <source>
        <dbReference type="ARBA" id="ARBA00023136"/>
    </source>
</evidence>
<comment type="caution">
    <text evidence="26">The sequence shown here is derived from an EMBL/GenBank/DDBJ whole genome shotgun (WGS) entry which is preliminary data.</text>
</comment>
<protein>
    <recommendedName>
        <fullName evidence="18">Sensory/regulatory protein RpfC</fullName>
        <ecNumber evidence="3">2.7.13.3</ecNumber>
    </recommendedName>
    <alternativeName>
        <fullName evidence="19">Virulence sensor protein BvgS</fullName>
    </alternativeName>
</protein>
<evidence type="ECO:0000256" key="9">
    <source>
        <dbReference type="ARBA" id="ARBA00022741"/>
    </source>
</evidence>
<dbReference type="GO" id="GO:0005524">
    <property type="term" value="F:ATP binding"/>
    <property type="evidence" value="ECO:0007669"/>
    <property type="project" value="UniProtKB-KW"/>
</dbReference>
<evidence type="ECO:0000256" key="1">
    <source>
        <dbReference type="ARBA" id="ARBA00000085"/>
    </source>
</evidence>
<evidence type="ECO:0000256" key="12">
    <source>
        <dbReference type="ARBA" id="ARBA00022989"/>
    </source>
</evidence>
<dbReference type="Gene3D" id="3.40.50.2300">
    <property type="match status" value="1"/>
</dbReference>
<dbReference type="SUPFAM" id="SSF52172">
    <property type="entry name" value="CheY-like"/>
    <property type="match status" value="1"/>
</dbReference>
<keyword evidence="14" id="KW-0843">Virulence</keyword>
<dbReference type="FunFam" id="1.10.287.130:FF:000002">
    <property type="entry name" value="Two-component osmosensing histidine kinase"/>
    <property type="match status" value="1"/>
</dbReference>
<evidence type="ECO:0000256" key="10">
    <source>
        <dbReference type="ARBA" id="ARBA00022777"/>
    </source>
</evidence>
<dbReference type="InterPro" id="IPR004358">
    <property type="entry name" value="Sig_transdc_His_kin-like_C"/>
</dbReference>
<dbReference type="PROSITE" id="PS50109">
    <property type="entry name" value="HIS_KIN"/>
    <property type="match status" value="1"/>
</dbReference>
<evidence type="ECO:0000259" key="25">
    <source>
        <dbReference type="PROSITE" id="PS50894"/>
    </source>
</evidence>
<dbReference type="SMART" id="SM00388">
    <property type="entry name" value="HisKA"/>
    <property type="match status" value="1"/>
</dbReference>
<keyword evidence="7 22" id="KW-0812">Transmembrane</keyword>
<evidence type="ECO:0000259" key="24">
    <source>
        <dbReference type="PROSITE" id="PS50110"/>
    </source>
</evidence>
<keyword evidence="12 22" id="KW-1133">Transmembrane helix</keyword>
<dbReference type="FunFam" id="3.30.565.10:FF:000010">
    <property type="entry name" value="Sensor histidine kinase RcsC"/>
    <property type="match status" value="1"/>
</dbReference>
<dbReference type="PANTHER" id="PTHR45339:SF1">
    <property type="entry name" value="HYBRID SIGNAL TRANSDUCTION HISTIDINE KINASE J"/>
    <property type="match status" value="1"/>
</dbReference>
<dbReference type="SUPFAM" id="SSF55874">
    <property type="entry name" value="ATPase domain of HSP90 chaperone/DNA topoisomerase II/histidine kinase"/>
    <property type="match status" value="1"/>
</dbReference>
<feature type="domain" description="HPt" evidence="25">
    <location>
        <begin position="740"/>
        <end position="837"/>
    </location>
</feature>
<dbReference type="InterPro" id="IPR003661">
    <property type="entry name" value="HisK_dim/P_dom"/>
</dbReference>
<feature type="modified residue" description="4-aspartylphosphate" evidence="21">
    <location>
        <position position="635"/>
    </location>
</feature>
<feature type="transmembrane region" description="Helical" evidence="22">
    <location>
        <begin position="283"/>
        <end position="302"/>
    </location>
</feature>
<keyword evidence="4" id="KW-1003">Cell membrane</keyword>
<dbReference type="InterPro" id="IPR011006">
    <property type="entry name" value="CheY-like_superfamily"/>
</dbReference>
<organism evidence="26 27">
    <name type="scientific">Malikia spinosa</name>
    <dbReference type="NCBI Taxonomy" id="86180"/>
    <lineage>
        <taxon>Bacteria</taxon>
        <taxon>Pseudomonadati</taxon>
        <taxon>Pseudomonadota</taxon>
        <taxon>Betaproteobacteria</taxon>
        <taxon>Burkholderiales</taxon>
        <taxon>Comamonadaceae</taxon>
        <taxon>Malikia</taxon>
    </lineage>
</organism>
<dbReference type="CDD" id="cd17546">
    <property type="entry name" value="REC_hyHK_CKI1_RcsC-like"/>
    <property type="match status" value="1"/>
</dbReference>
<dbReference type="RefSeq" id="WP_105730238.1">
    <property type="nucleotide sequence ID" value="NZ_PVLR01000036.1"/>
</dbReference>
<dbReference type="InterPro" id="IPR003594">
    <property type="entry name" value="HATPase_dom"/>
</dbReference>
<dbReference type="EMBL" id="PVLR01000036">
    <property type="protein sequence ID" value="PRD68180.1"/>
    <property type="molecule type" value="Genomic_DNA"/>
</dbReference>
<dbReference type="Pfam" id="PF01627">
    <property type="entry name" value="Hpt"/>
    <property type="match status" value="1"/>
</dbReference>
<evidence type="ECO:0000256" key="6">
    <source>
        <dbReference type="ARBA" id="ARBA00022679"/>
    </source>
</evidence>
<gene>
    <name evidence="26" type="ORF">C6P61_12380</name>
</gene>
<dbReference type="Pfam" id="PF00512">
    <property type="entry name" value="HisKA"/>
    <property type="match status" value="1"/>
</dbReference>
<dbReference type="EC" id="2.7.13.3" evidence="3"/>
<evidence type="ECO:0000256" key="3">
    <source>
        <dbReference type="ARBA" id="ARBA00012438"/>
    </source>
</evidence>
<name>A0A2S9KCL5_9BURK</name>
<feature type="domain" description="Response regulatory" evidence="24">
    <location>
        <begin position="586"/>
        <end position="700"/>
    </location>
</feature>
<feature type="transmembrane region" description="Helical" evidence="22">
    <location>
        <begin position="15"/>
        <end position="34"/>
    </location>
</feature>
<evidence type="ECO:0000256" key="14">
    <source>
        <dbReference type="ARBA" id="ARBA00023026"/>
    </source>
</evidence>
<evidence type="ECO:0000256" key="8">
    <source>
        <dbReference type="ARBA" id="ARBA00022729"/>
    </source>
</evidence>
<dbReference type="CDD" id="cd00088">
    <property type="entry name" value="HPT"/>
    <property type="match status" value="1"/>
</dbReference>
<evidence type="ECO:0000256" key="4">
    <source>
        <dbReference type="ARBA" id="ARBA00022475"/>
    </source>
</evidence>
<dbReference type="CDD" id="cd00082">
    <property type="entry name" value="HisKA"/>
    <property type="match status" value="1"/>
</dbReference>
<dbReference type="Gene3D" id="3.30.565.10">
    <property type="entry name" value="Histidine kinase-like ATPase, C-terminal domain"/>
    <property type="match status" value="1"/>
</dbReference>
<dbReference type="CDD" id="cd12914">
    <property type="entry name" value="PDC1_DGC_like"/>
    <property type="match status" value="1"/>
</dbReference>
<evidence type="ECO:0000256" key="7">
    <source>
        <dbReference type="ARBA" id="ARBA00022692"/>
    </source>
</evidence>
<comment type="catalytic activity">
    <reaction evidence="1">
        <text>ATP + protein L-histidine = ADP + protein N-phospho-L-histidine.</text>
        <dbReference type="EC" id="2.7.13.3"/>
    </reaction>
</comment>